<comment type="caution">
    <text evidence="2">The sequence shown here is derived from an EMBL/GenBank/DDBJ whole genome shotgun (WGS) entry which is preliminary data.</text>
</comment>
<dbReference type="AlphaFoldDB" id="S3HVH9"/>
<feature type="compositionally biased region" description="Basic residues" evidence="1">
    <location>
        <begin position="14"/>
        <end position="27"/>
    </location>
</feature>
<evidence type="ECO:0000313" key="2">
    <source>
        <dbReference type="EMBL" id="EPE97151.1"/>
    </source>
</evidence>
<reference evidence="2 3" key="1">
    <citation type="journal article" date="2012" name="J. Bacteriol.">
        <title>Genome sequence of Rhizobium grahamii CCGE502, a broad-host-range symbiont with low nodulation competitiveness in Phaseolus vulgaris.</title>
        <authorList>
            <person name="Althabegoiti M.J."/>
            <person name="Lozano L."/>
            <person name="Torres-Tejerizo G."/>
            <person name="Ormeno-Orrillo E."/>
            <person name="Rogel M.A."/>
            <person name="Gonzalez V."/>
            <person name="Martinez-Romero E."/>
        </authorList>
    </citation>
    <scope>NUCLEOTIDE SEQUENCE [LARGE SCALE GENOMIC DNA]</scope>
    <source>
        <strain evidence="2 3">CCGE 502</strain>
    </source>
</reference>
<protein>
    <submittedName>
        <fullName evidence="2">Uncharacterized protein</fullName>
    </submittedName>
</protein>
<accession>S3HVH9</accession>
<dbReference type="Proteomes" id="UP000014411">
    <property type="component" value="Unassembled WGS sequence"/>
</dbReference>
<proteinExistence type="predicted"/>
<sequence>MDSEIGAASAKTTAKLHGKKNARRDRRHQCGEVVLDWPHGSGNSRTANRCRQTCEQADRLSLDF</sequence>
<keyword evidence="3" id="KW-1185">Reference proteome</keyword>
<dbReference type="HOGENOM" id="CLU_2864733_0_0_5"/>
<feature type="region of interest" description="Disordered" evidence="1">
    <location>
        <begin position="1"/>
        <end position="27"/>
    </location>
</feature>
<evidence type="ECO:0000256" key="1">
    <source>
        <dbReference type="SAM" id="MobiDB-lite"/>
    </source>
</evidence>
<dbReference type="EMBL" id="AEYE02000016">
    <property type="protein sequence ID" value="EPE97151.1"/>
    <property type="molecule type" value="Genomic_DNA"/>
</dbReference>
<organism evidence="2 3">
    <name type="scientific">Rhizobium grahamii CCGE 502</name>
    <dbReference type="NCBI Taxonomy" id="990285"/>
    <lineage>
        <taxon>Bacteria</taxon>
        <taxon>Pseudomonadati</taxon>
        <taxon>Pseudomonadota</taxon>
        <taxon>Alphaproteobacteria</taxon>
        <taxon>Hyphomicrobiales</taxon>
        <taxon>Rhizobiaceae</taxon>
        <taxon>Rhizobium/Agrobacterium group</taxon>
        <taxon>Rhizobium</taxon>
    </lineage>
</organism>
<name>S3HVH9_9HYPH</name>
<gene>
    <name evidence="2" type="ORF">RGCCGE502_16325</name>
</gene>
<evidence type="ECO:0000313" key="3">
    <source>
        <dbReference type="Proteomes" id="UP000014411"/>
    </source>
</evidence>